<feature type="transmembrane region" description="Helical" evidence="1">
    <location>
        <begin position="7"/>
        <end position="27"/>
    </location>
</feature>
<keyword evidence="1" id="KW-1133">Transmembrane helix</keyword>
<dbReference type="EMBL" id="ACLJ02000003">
    <property type="protein sequence ID" value="EFK53649.1"/>
    <property type="molecule type" value="Genomic_DNA"/>
</dbReference>
<dbReference type="RefSeq" id="WP_005289635.1">
    <property type="nucleotide sequence ID" value="NZ_CM000961.1"/>
</dbReference>
<feature type="transmembrane region" description="Helical" evidence="1">
    <location>
        <begin position="33"/>
        <end position="56"/>
    </location>
</feature>
<protein>
    <submittedName>
        <fullName evidence="2">Uncharacterized protein</fullName>
    </submittedName>
</protein>
<reference evidence="2" key="1">
    <citation type="submission" date="2010-06" db="EMBL/GenBank/DDBJ databases">
        <authorList>
            <person name="Muzny D."/>
            <person name="Qin X."/>
            <person name="Buhay C."/>
            <person name="Dugan-Rocha S."/>
            <person name="Ding Y."/>
            <person name="Chen G."/>
            <person name="Hawes A."/>
            <person name="Holder M."/>
            <person name="Jhangiani S."/>
            <person name="Johnson A."/>
            <person name="Khan Z."/>
            <person name="Li Z."/>
            <person name="Liu W."/>
            <person name="Liu X."/>
            <person name="Perez L."/>
            <person name="Shen H."/>
            <person name="Wang Q."/>
            <person name="Watt J."/>
            <person name="Xi L."/>
            <person name="Xin Y."/>
            <person name="Zhou J."/>
            <person name="Deng J."/>
            <person name="Jiang H."/>
            <person name="Liu Y."/>
            <person name="Qu J."/>
            <person name="Song X.-Z."/>
            <person name="Zhang L."/>
            <person name="Villasana D."/>
            <person name="Johnson A."/>
            <person name="Liu J."/>
            <person name="Liyanage D."/>
            <person name="Lorensuhewa L."/>
            <person name="Robinson T."/>
            <person name="Song A."/>
            <person name="Song B.-B."/>
            <person name="Dinh H."/>
            <person name="Thornton R."/>
            <person name="Coyle M."/>
            <person name="Francisco L."/>
            <person name="Jackson L."/>
            <person name="Javaid M."/>
            <person name="Korchina V."/>
            <person name="Kovar C."/>
            <person name="Mata R."/>
            <person name="Mathew T."/>
            <person name="Ngo R."/>
            <person name="Nguyen L."/>
            <person name="Nguyen N."/>
            <person name="Okwuonu G."/>
            <person name="Ongeri F."/>
            <person name="Pham C."/>
            <person name="Simmons D."/>
            <person name="Wilczek-Boney K."/>
            <person name="Hale W."/>
            <person name="Jakkamsetti A."/>
            <person name="Pham P."/>
            <person name="Ruth R."/>
            <person name="San Lucas F."/>
            <person name="Warren J."/>
            <person name="Zhang J."/>
            <person name="Zhao Z."/>
            <person name="Zhou C."/>
            <person name="Zhu D."/>
            <person name="Lee S."/>
            <person name="Bess C."/>
            <person name="Blankenburg K."/>
            <person name="Forbes L."/>
            <person name="Fu Q."/>
            <person name="Gubbala S."/>
            <person name="Hirani K."/>
            <person name="Jayaseelan J.C."/>
            <person name="Lara F."/>
            <person name="Munidasa M."/>
            <person name="Palculict T."/>
            <person name="Patil S."/>
            <person name="Pu L.-L."/>
            <person name="Saada N."/>
            <person name="Tang L."/>
            <person name="Weissenberger G."/>
            <person name="Zhu Y."/>
            <person name="Hemphill L."/>
            <person name="Shang Y."/>
            <person name="Youmans B."/>
            <person name="Ayvaz T."/>
            <person name="Ross M."/>
            <person name="Santibanez J."/>
            <person name="Aqrawi P."/>
            <person name="Gross S."/>
            <person name="Joshi V."/>
            <person name="Fowler G."/>
            <person name="Nazareth L."/>
            <person name="Reid J."/>
            <person name="Worley K."/>
            <person name="Petrosino J."/>
            <person name="Highlander S."/>
            <person name="Gibbs R."/>
        </authorList>
    </citation>
    <scope>NUCLEOTIDE SEQUENCE [LARGE SCALE GENOMIC DNA]</scope>
    <source>
        <strain evidence="2">ATCC 33030</strain>
    </source>
</reference>
<proteinExistence type="predicted"/>
<dbReference type="Proteomes" id="UP000004208">
    <property type="component" value="Unassembled WGS sequence"/>
</dbReference>
<evidence type="ECO:0000256" key="1">
    <source>
        <dbReference type="SAM" id="Phobius"/>
    </source>
</evidence>
<gene>
    <name evidence="2" type="ORF">HMPREF0291_11306</name>
</gene>
<dbReference type="HOGENOM" id="CLU_198864_1_0_11"/>
<keyword evidence="1" id="KW-0472">Membrane</keyword>
<evidence type="ECO:0000313" key="2">
    <source>
        <dbReference type="EMBL" id="EFK53649.1"/>
    </source>
</evidence>
<name>D7WEW8_9CORY</name>
<sequence>MEVGSSIAVWMLFILAGLLVGGTWSFYQQGNKPVTIVLGILAAVSLAGALVVLFGAMP</sequence>
<accession>D7WEW8</accession>
<keyword evidence="1" id="KW-0812">Transmembrane</keyword>
<organism evidence="2 3">
    <name type="scientific">Corynebacterium genitalium ATCC 33030</name>
    <dbReference type="NCBI Taxonomy" id="585529"/>
    <lineage>
        <taxon>Bacteria</taxon>
        <taxon>Bacillati</taxon>
        <taxon>Actinomycetota</taxon>
        <taxon>Actinomycetes</taxon>
        <taxon>Mycobacteriales</taxon>
        <taxon>Corynebacteriaceae</taxon>
        <taxon>Corynebacterium</taxon>
    </lineage>
</organism>
<dbReference type="STRING" id="585529.HMPREF0291_11306"/>
<dbReference type="AlphaFoldDB" id="D7WEW8"/>
<comment type="caution">
    <text evidence="2">The sequence shown here is derived from an EMBL/GenBank/DDBJ whole genome shotgun (WGS) entry which is preliminary data.</text>
</comment>
<evidence type="ECO:0000313" key="3">
    <source>
        <dbReference type="Proteomes" id="UP000004208"/>
    </source>
</evidence>
<keyword evidence="3" id="KW-1185">Reference proteome</keyword>